<comment type="caution">
    <text evidence="2">The sequence shown here is derived from an EMBL/GenBank/DDBJ whole genome shotgun (WGS) entry which is preliminary data.</text>
</comment>
<dbReference type="Proteomes" id="UP000276133">
    <property type="component" value="Unassembled WGS sequence"/>
</dbReference>
<protein>
    <submittedName>
        <fullName evidence="2">Uncharacterized protein</fullName>
    </submittedName>
</protein>
<reference evidence="2 3" key="1">
    <citation type="journal article" date="2018" name="Sci. Rep.">
        <title>Genomic signatures of local adaptation to the degree of environmental predictability in rotifers.</title>
        <authorList>
            <person name="Franch-Gras L."/>
            <person name="Hahn C."/>
            <person name="Garcia-Roger E.M."/>
            <person name="Carmona M.J."/>
            <person name="Serra M."/>
            <person name="Gomez A."/>
        </authorList>
    </citation>
    <scope>NUCLEOTIDE SEQUENCE [LARGE SCALE GENOMIC DNA]</scope>
    <source>
        <strain evidence="2">HYR1</strain>
    </source>
</reference>
<keyword evidence="1" id="KW-0812">Transmembrane</keyword>
<evidence type="ECO:0000313" key="3">
    <source>
        <dbReference type="Proteomes" id="UP000276133"/>
    </source>
</evidence>
<evidence type="ECO:0000256" key="1">
    <source>
        <dbReference type="SAM" id="Phobius"/>
    </source>
</evidence>
<keyword evidence="1" id="KW-0472">Membrane</keyword>
<proteinExistence type="predicted"/>
<name>A0A3M7RQH5_BRAPC</name>
<keyword evidence="3" id="KW-1185">Reference proteome</keyword>
<feature type="transmembrane region" description="Helical" evidence="1">
    <location>
        <begin position="6"/>
        <end position="30"/>
    </location>
</feature>
<dbReference type="EMBL" id="REGN01002854">
    <property type="protein sequence ID" value="RNA25794.1"/>
    <property type="molecule type" value="Genomic_DNA"/>
</dbReference>
<dbReference type="AlphaFoldDB" id="A0A3M7RQH5"/>
<accession>A0A3M7RQH5</accession>
<sequence>MYLSVIFHLFCAISATIVVTSILTTFFIPFESEKCCGLNRSYNMCFSCNLTFILKSKRKFKFILVVFVISYYTVEYRNTNSSSNMLGQLKKRACYNLELFKEPKIEKALKLANAQSCSNIFKWLLKILTTCLDEYPHTLF</sequence>
<evidence type="ECO:0000313" key="2">
    <source>
        <dbReference type="EMBL" id="RNA25794.1"/>
    </source>
</evidence>
<organism evidence="2 3">
    <name type="scientific">Brachionus plicatilis</name>
    <name type="common">Marine rotifer</name>
    <name type="synonym">Brachionus muelleri</name>
    <dbReference type="NCBI Taxonomy" id="10195"/>
    <lineage>
        <taxon>Eukaryota</taxon>
        <taxon>Metazoa</taxon>
        <taxon>Spiralia</taxon>
        <taxon>Gnathifera</taxon>
        <taxon>Rotifera</taxon>
        <taxon>Eurotatoria</taxon>
        <taxon>Monogononta</taxon>
        <taxon>Pseudotrocha</taxon>
        <taxon>Ploima</taxon>
        <taxon>Brachionidae</taxon>
        <taxon>Brachionus</taxon>
    </lineage>
</organism>
<keyword evidence="1" id="KW-1133">Transmembrane helix</keyword>
<gene>
    <name evidence="2" type="ORF">BpHYR1_043683</name>
</gene>